<protein>
    <submittedName>
        <fullName evidence="2">Uncharacterized protein</fullName>
    </submittedName>
</protein>
<keyword evidence="1" id="KW-0812">Transmembrane</keyword>
<feature type="transmembrane region" description="Helical" evidence="1">
    <location>
        <begin position="6"/>
        <end position="31"/>
    </location>
</feature>
<keyword evidence="1" id="KW-0472">Membrane</keyword>
<dbReference type="STRING" id="188937.MA_3421"/>
<proteinExistence type="predicted"/>
<keyword evidence="3" id="KW-1185">Reference proteome</keyword>
<organism evidence="2 3">
    <name type="scientific">Methanosarcina acetivorans (strain ATCC 35395 / DSM 2834 / JCM 12185 / C2A)</name>
    <dbReference type="NCBI Taxonomy" id="188937"/>
    <lineage>
        <taxon>Archaea</taxon>
        <taxon>Methanobacteriati</taxon>
        <taxon>Methanobacteriota</taxon>
        <taxon>Stenosarchaea group</taxon>
        <taxon>Methanomicrobia</taxon>
        <taxon>Methanosarcinales</taxon>
        <taxon>Methanosarcinaceae</taxon>
        <taxon>Methanosarcina</taxon>
    </lineage>
</organism>
<dbReference type="Proteomes" id="UP000002487">
    <property type="component" value="Chromosome"/>
</dbReference>
<dbReference type="InParanoid" id="Q8TKI4"/>
<dbReference type="KEGG" id="mac:MA_3421"/>
<dbReference type="EMBL" id="AE010299">
    <property type="protein sequence ID" value="AAM06788.1"/>
    <property type="molecule type" value="Genomic_DNA"/>
</dbReference>
<evidence type="ECO:0000313" key="3">
    <source>
        <dbReference type="Proteomes" id="UP000002487"/>
    </source>
</evidence>
<dbReference type="EnsemblBacteria" id="AAM06788">
    <property type="protein sequence ID" value="AAM06788"/>
    <property type="gene ID" value="MA_3421"/>
</dbReference>
<reference evidence="2 3" key="1">
    <citation type="journal article" date="2002" name="Genome Res.">
        <title>The genome of Methanosarcina acetivorans reveals extensive metabolic and physiological diversity.</title>
        <authorList>
            <person name="Galagan J.E."/>
            <person name="Nusbaum C."/>
            <person name="Roy A."/>
            <person name="Endrizzi M.G."/>
            <person name="Macdonald P."/>
            <person name="FitzHugh W."/>
            <person name="Calvo S."/>
            <person name="Engels R."/>
            <person name="Smirnov S."/>
            <person name="Atnoor D."/>
            <person name="Brown A."/>
            <person name="Allen N."/>
            <person name="Naylor J."/>
            <person name="Stange-Thomann N."/>
            <person name="DeArellano K."/>
            <person name="Johnson R."/>
            <person name="Linton L."/>
            <person name="McEwan P."/>
            <person name="McKernan K."/>
            <person name="Talamas J."/>
            <person name="Tirrell A."/>
            <person name="Ye W."/>
            <person name="Zimmer A."/>
            <person name="Barber R.D."/>
            <person name="Cann I."/>
            <person name="Graham D.E."/>
            <person name="Grahame D.A."/>
            <person name="Guss A."/>
            <person name="Hedderich R."/>
            <person name="Ingram-Smith C."/>
            <person name="Kuettner C.H."/>
            <person name="Krzycki J.A."/>
            <person name="Leigh J.A."/>
            <person name="Li W."/>
            <person name="Liu J."/>
            <person name="Mukhopadhyay B."/>
            <person name="Reeve J.N."/>
            <person name="Smith K."/>
            <person name="Springer T.A."/>
            <person name="Umayam L.A."/>
            <person name="White O."/>
            <person name="White R.H."/>
            <person name="de Macario E.C."/>
            <person name="Ferry J.G."/>
            <person name="Jarrell K.F."/>
            <person name="Jing H."/>
            <person name="Macario A.J.L."/>
            <person name="Paulsen I."/>
            <person name="Pritchett M."/>
            <person name="Sowers K.R."/>
            <person name="Swanson R.V."/>
            <person name="Zinder S.H."/>
            <person name="Lander E."/>
            <person name="Metcalf W.W."/>
            <person name="Birren B."/>
        </authorList>
    </citation>
    <scope>NUCLEOTIDE SEQUENCE [LARGE SCALE GENOMIC DNA]</scope>
    <source>
        <strain evidence="3">ATCC 35395 / DSM 2834 / JCM 12185 / C2A</strain>
    </source>
</reference>
<gene>
    <name evidence="2" type="ordered locus">MA_3421</name>
</gene>
<dbReference type="HOGENOM" id="CLU_1943846_0_0_2"/>
<name>Q8TKI4_METAC</name>
<evidence type="ECO:0000256" key="1">
    <source>
        <dbReference type="SAM" id="Phobius"/>
    </source>
</evidence>
<accession>Q8TKI4</accession>
<evidence type="ECO:0000313" key="2">
    <source>
        <dbReference type="EMBL" id="AAM06788.1"/>
    </source>
</evidence>
<sequence>MIWLSISSLVGIIFSPCSLNLFIRALLLIYFSNFFLSAFRPAFSTCAGIINSTFICSKDKFVVEKNLKVKDCRSCQEFSIPESWLKFYDFEDFVEDRFGTDQKLMRGGGREGSSRCRKYILTEIQRESL</sequence>
<keyword evidence="1" id="KW-1133">Transmembrane helix</keyword>
<dbReference type="AlphaFoldDB" id="Q8TKI4"/>